<feature type="transmembrane region" description="Helical" evidence="9">
    <location>
        <begin position="174"/>
        <end position="194"/>
    </location>
</feature>
<keyword evidence="7 9" id="KW-1133">Transmembrane helix</keyword>
<comment type="caution">
    <text evidence="10">The sequence shown here is derived from an EMBL/GenBank/DDBJ whole genome shotgun (WGS) entry which is preliminary data.</text>
</comment>
<evidence type="ECO:0000313" key="11">
    <source>
        <dbReference type="Proteomes" id="UP000256645"/>
    </source>
</evidence>
<dbReference type="Proteomes" id="UP000256645">
    <property type="component" value="Unassembled WGS sequence"/>
</dbReference>
<feature type="transmembrane region" description="Helical" evidence="9">
    <location>
        <begin position="777"/>
        <end position="800"/>
    </location>
</feature>
<evidence type="ECO:0000256" key="4">
    <source>
        <dbReference type="ARBA" id="ARBA00022692"/>
    </source>
</evidence>
<feature type="transmembrane region" description="Helical" evidence="9">
    <location>
        <begin position="633"/>
        <end position="655"/>
    </location>
</feature>
<keyword evidence="8 9" id="KW-0472">Membrane</keyword>
<accession>A0A3D8RTV3</accession>
<evidence type="ECO:0000256" key="6">
    <source>
        <dbReference type="ARBA" id="ARBA00022927"/>
    </source>
</evidence>
<dbReference type="NCBIfam" id="TIGR00728">
    <property type="entry name" value="OPT_sfam"/>
    <property type="match status" value="1"/>
</dbReference>
<feature type="transmembrane region" description="Helical" evidence="9">
    <location>
        <begin position="150"/>
        <end position="168"/>
    </location>
</feature>
<dbReference type="AlphaFoldDB" id="A0A3D8RTV3"/>
<dbReference type="Pfam" id="PF03169">
    <property type="entry name" value="OPT"/>
    <property type="match status" value="2"/>
</dbReference>
<evidence type="ECO:0000256" key="2">
    <source>
        <dbReference type="ARBA" id="ARBA00008807"/>
    </source>
</evidence>
<evidence type="ECO:0000256" key="8">
    <source>
        <dbReference type="ARBA" id="ARBA00023136"/>
    </source>
</evidence>
<keyword evidence="11" id="KW-1185">Reference proteome</keyword>
<dbReference type="GO" id="GO:0016020">
    <property type="term" value="C:membrane"/>
    <property type="evidence" value="ECO:0007669"/>
    <property type="project" value="UniProtKB-SubCell"/>
</dbReference>
<keyword evidence="4 9" id="KW-0812">Transmembrane</keyword>
<keyword evidence="5" id="KW-0571">Peptide transport</keyword>
<organism evidence="10 11">
    <name type="scientific">Coleophoma cylindrospora</name>
    <dbReference type="NCBI Taxonomy" id="1849047"/>
    <lineage>
        <taxon>Eukaryota</taxon>
        <taxon>Fungi</taxon>
        <taxon>Dikarya</taxon>
        <taxon>Ascomycota</taxon>
        <taxon>Pezizomycotina</taxon>
        <taxon>Leotiomycetes</taxon>
        <taxon>Helotiales</taxon>
        <taxon>Dermateaceae</taxon>
        <taxon>Coleophoma</taxon>
    </lineage>
</organism>
<keyword evidence="3" id="KW-0813">Transport</keyword>
<dbReference type="PANTHER" id="PTHR22601">
    <property type="entry name" value="ISP4 LIKE PROTEIN"/>
    <property type="match status" value="1"/>
</dbReference>
<evidence type="ECO:0000256" key="7">
    <source>
        <dbReference type="ARBA" id="ARBA00022989"/>
    </source>
</evidence>
<dbReference type="OrthoDB" id="9986677at2759"/>
<proteinExistence type="inferred from homology"/>
<dbReference type="GO" id="GO:0035673">
    <property type="term" value="F:oligopeptide transmembrane transporter activity"/>
    <property type="evidence" value="ECO:0007669"/>
    <property type="project" value="InterPro"/>
</dbReference>
<feature type="transmembrane region" description="Helical" evidence="9">
    <location>
        <begin position="699"/>
        <end position="719"/>
    </location>
</feature>
<evidence type="ECO:0000256" key="3">
    <source>
        <dbReference type="ARBA" id="ARBA00022448"/>
    </source>
</evidence>
<reference evidence="10 11" key="1">
    <citation type="journal article" date="2018" name="IMA Fungus">
        <title>IMA Genome-F 9: Draft genome sequence of Annulohypoxylon stygium, Aspergillus mulundensis, Berkeleyomyces basicola (syn. Thielaviopsis basicola), Ceratocystis smalleyi, two Cercospora beticola strains, Coleophoma cylindrospora, Fusarium fracticaudum, Phialophora cf. hyalina, and Morchella septimelata.</title>
        <authorList>
            <person name="Wingfield B.D."/>
            <person name="Bills G.F."/>
            <person name="Dong Y."/>
            <person name="Huang W."/>
            <person name="Nel W.J."/>
            <person name="Swalarsk-Parry B.S."/>
            <person name="Vaghefi N."/>
            <person name="Wilken P.M."/>
            <person name="An Z."/>
            <person name="de Beer Z.W."/>
            <person name="De Vos L."/>
            <person name="Chen L."/>
            <person name="Duong T.A."/>
            <person name="Gao Y."/>
            <person name="Hammerbacher A."/>
            <person name="Kikkert J.R."/>
            <person name="Li Y."/>
            <person name="Li H."/>
            <person name="Li K."/>
            <person name="Li Q."/>
            <person name="Liu X."/>
            <person name="Ma X."/>
            <person name="Naidoo K."/>
            <person name="Pethybridge S.J."/>
            <person name="Sun J."/>
            <person name="Steenkamp E.T."/>
            <person name="van der Nest M.A."/>
            <person name="van Wyk S."/>
            <person name="Wingfield M.J."/>
            <person name="Xiong C."/>
            <person name="Yue Q."/>
            <person name="Zhang X."/>
        </authorList>
    </citation>
    <scope>NUCLEOTIDE SEQUENCE [LARGE SCALE GENOMIC DNA]</scope>
    <source>
        <strain evidence="10 11">BP6252</strain>
    </source>
</reference>
<feature type="transmembrane region" description="Helical" evidence="9">
    <location>
        <begin position="387"/>
        <end position="410"/>
    </location>
</feature>
<evidence type="ECO:0000313" key="10">
    <source>
        <dbReference type="EMBL" id="RDW77517.1"/>
    </source>
</evidence>
<gene>
    <name evidence="10" type="ORF">BP6252_05570</name>
</gene>
<evidence type="ECO:0000256" key="9">
    <source>
        <dbReference type="SAM" id="Phobius"/>
    </source>
</evidence>
<feature type="transmembrane region" description="Helical" evidence="9">
    <location>
        <begin position="523"/>
        <end position="544"/>
    </location>
</feature>
<protein>
    <submittedName>
        <fullName evidence="10">Uncharacterized protein</fullName>
    </submittedName>
</protein>
<feature type="transmembrane region" description="Helical" evidence="9">
    <location>
        <begin position="465"/>
        <end position="485"/>
    </location>
</feature>
<dbReference type="InterPro" id="IPR004813">
    <property type="entry name" value="OPT"/>
</dbReference>
<name>A0A3D8RTV3_9HELO</name>
<comment type="subcellular location">
    <subcellularLocation>
        <location evidence="1">Membrane</location>
        <topology evidence="1">Multi-pass membrane protein</topology>
    </subcellularLocation>
</comment>
<keyword evidence="6" id="KW-0653">Protein transport</keyword>
<feature type="transmembrane region" description="Helical" evidence="9">
    <location>
        <begin position="581"/>
        <end position="601"/>
    </location>
</feature>
<comment type="similarity">
    <text evidence="2">Belongs to the oligopeptide OPT transporter family.</text>
</comment>
<evidence type="ECO:0000256" key="1">
    <source>
        <dbReference type="ARBA" id="ARBA00004141"/>
    </source>
</evidence>
<dbReference type="InterPro" id="IPR004648">
    <property type="entry name" value="Oligpept_transpt"/>
</dbReference>
<evidence type="ECO:0000256" key="5">
    <source>
        <dbReference type="ARBA" id="ARBA00022856"/>
    </source>
</evidence>
<dbReference type="GO" id="GO:0015031">
    <property type="term" value="P:protein transport"/>
    <property type="evidence" value="ECO:0007669"/>
    <property type="project" value="UniProtKB-KW"/>
</dbReference>
<sequence length="842" mass="94242">MDENIKSSGAGIVGSVNDMDKITPQVTSGEVQDSIDLEINEQFKHLGLTPEDTEHARGLASNLTIDQAREIVASYVSEHKNDMLIPKEIVDSAESLVVRVDAASEKVDEVLSLELRMTAAIISRDSVYREIRAVYSPDDDENIPCGTIRAWVLGLIWACGLAALNQFFSPRQPSITITVYLAQMFVYPMGVFLAKTLPTRMFLQGSRFEFSLNPGPFSEKEHMLITIMSNVTVTTPQVIELIFVQKLPIFFGQEWAGSWVGFAVEAVSAETNSTLGISTMPGAVDSILGIQPGRNLSEIPGLSSTDDLVLHLVPRRAQQGSTQHCYYWLPNTVFPTLTFFNWITWIKPQSTVTAIITGSYYFNLGFNPLSSFDWNWFALLDPLYMPWFIVLQIVAALFIWGSCVIIPTFFSNIWWTSYIPINSFEAYDNTGSPYNISRVLDENLKLVPENYRNYSPVFLSAAQTLRYACEFATIPAIFVFVGLWYGKGILRIFKITWKEKGAFSAQHDIHSRQMSKYKEVPEWVFILIGVIAAALGFAALYGWPTNTTGWVIPIGFLISAVLIIPIGMVVAITAYELSLDIVFTIIGGYLFLGNPVGYMIFKVIGNAVTAQAVTFTADMKLGHYCKVPPRQMVAAQVVATFLASFIILGISHFQMGIENICDTSVQVRWICSGSQSLFSSSLQWGLVGSKRLFSAQGGMYTKLLWGFFAGIFWPLPWYFARKKWPSSVLRYCHPIVMMMGGVLWAPVNFSEVWQALPFAWFFGSYIKSRYLAWWSKYAYVLSSALTAGIAFSALIQFVALENNNISMPNWWGTTRYATTCDFELCPYMAVSGNETFGPATWE</sequence>
<dbReference type="EMBL" id="PDLM01000005">
    <property type="protein sequence ID" value="RDW77517.1"/>
    <property type="molecule type" value="Genomic_DNA"/>
</dbReference>
<feature type="transmembrane region" description="Helical" evidence="9">
    <location>
        <begin position="550"/>
        <end position="574"/>
    </location>
</feature>